<evidence type="ECO:0000256" key="1">
    <source>
        <dbReference type="ARBA" id="ARBA00001968"/>
    </source>
</evidence>
<dbReference type="Ensembl" id="ENSGWIT00000014546.1">
    <property type="protein sequence ID" value="ENSGWIP00000013087.1"/>
    <property type="gene ID" value="ENSGWIG00000007539.1"/>
</dbReference>
<dbReference type="GO" id="GO:0004518">
    <property type="term" value="F:nuclease activity"/>
    <property type="evidence" value="ECO:0007669"/>
    <property type="project" value="UniProtKB-KW"/>
</dbReference>
<dbReference type="Pfam" id="PF13359">
    <property type="entry name" value="DDE_Tnp_4"/>
    <property type="match status" value="1"/>
</dbReference>
<keyword evidence="6" id="KW-0378">Hydrolase</keyword>
<protein>
    <recommendedName>
        <fullName evidence="8">DDE Tnp4 domain-containing protein</fullName>
    </recommendedName>
</protein>
<dbReference type="Proteomes" id="UP000694680">
    <property type="component" value="Chromosome 15"/>
</dbReference>
<comment type="subcellular location">
    <subcellularLocation>
        <location evidence="2">Nucleus</location>
    </subcellularLocation>
</comment>
<keyword evidence="4" id="KW-0540">Nuclease</keyword>
<name>A0A8C5G485_GOUWI</name>
<dbReference type="GO" id="GO:0016787">
    <property type="term" value="F:hydrolase activity"/>
    <property type="evidence" value="ECO:0007669"/>
    <property type="project" value="UniProtKB-KW"/>
</dbReference>
<evidence type="ECO:0000256" key="6">
    <source>
        <dbReference type="ARBA" id="ARBA00022801"/>
    </source>
</evidence>
<comment type="similarity">
    <text evidence="3">Belongs to the HARBI1 family.</text>
</comment>
<sequence>KYVNLQQTTKIKNLTKQPIIFMALLQPMQRVILRTGTEWEVMLNMDDHTFKQHFRVTKPQFEYLAMKLQHNGFENQNIQGVCPVPVKKKVLMLLWYMANQHSFREMSDKFDVSLSSAHRIILQALSIMSTIGTSFISWPDSSGRAESAAAFQRLCGLAGIIGAIDGCHIRVQRPPIRGGDYMNCKSFYSVLLQGIVDERRRFIDIFAGPPGKVRDARMLKCSDFYAKWQENMGEHSLLGDSAYVGPDFPFVVTPKCDDEALTKTDELQNSRMRCGRAVVDQAFGRMKCRWRRLRDLQNTRIDAVVMIIMAACFLHNMCTDGVSDISQGALESIFLPRNSEIPTS</sequence>
<accession>A0A8C5G485</accession>
<comment type="cofactor">
    <cofactor evidence="1">
        <name>a divalent metal cation</name>
        <dbReference type="ChEBI" id="CHEBI:60240"/>
    </cofactor>
</comment>
<proteinExistence type="inferred from homology"/>
<keyword evidence="5" id="KW-0479">Metal-binding</keyword>
<evidence type="ECO:0000256" key="4">
    <source>
        <dbReference type="ARBA" id="ARBA00022722"/>
    </source>
</evidence>
<reference evidence="9" key="1">
    <citation type="submission" date="2020-06" db="EMBL/GenBank/DDBJ databases">
        <authorList>
            <consortium name="Wellcome Sanger Institute Data Sharing"/>
        </authorList>
    </citation>
    <scope>NUCLEOTIDE SEQUENCE [LARGE SCALE GENOMIC DNA]</scope>
</reference>
<keyword evidence="7" id="KW-0539">Nucleus</keyword>
<reference evidence="9" key="2">
    <citation type="submission" date="2025-08" db="UniProtKB">
        <authorList>
            <consortium name="Ensembl"/>
        </authorList>
    </citation>
    <scope>IDENTIFICATION</scope>
</reference>
<dbReference type="PANTHER" id="PTHR22930">
    <property type="match status" value="1"/>
</dbReference>
<evidence type="ECO:0000313" key="9">
    <source>
        <dbReference type="Ensembl" id="ENSGWIP00000013087.1"/>
    </source>
</evidence>
<evidence type="ECO:0000256" key="2">
    <source>
        <dbReference type="ARBA" id="ARBA00004123"/>
    </source>
</evidence>
<reference evidence="9" key="3">
    <citation type="submission" date="2025-09" db="UniProtKB">
        <authorList>
            <consortium name="Ensembl"/>
        </authorList>
    </citation>
    <scope>IDENTIFICATION</scope>
</reference>
<evidence type="ECO:0000256" key="5">
    <source>
        <dbReference type="ARBA" id="ARBA00022723"/>
    </source>
</evidence>
<evidence type="ECO:0000313" key="10">
    <source>
        <dbReference type="Proteomes" id="UP000694680"/>
    </source>
</evidence>
<evidence type="ECO:0000256" key="3">
    <source>
        <dbReference type="ARBA" id="ARBA00006958"/>
    </source>
</evidence>
<dbReference type="PANTHER" id="PTHR22930:SF85">
    <property type="entry name" value="GH03217P-RELATED"/>
    <property type="match status" value="1"/>
</dbReference>
<evidence type="ECO:0000259" key="8">
    <source>
        <dbReference type="Pfam" id="PF13359"/>
    </source>
</evidence>
<dbReference type="GO" id="GO:0005634">
    <property type="term" value="C:nucleus"/>
    <property type="evidence" value="ECO:0007669"/>
    <property type="project" value="UniProtKB-SubCell"/>
</dbReference>
<evidence type="ECO:0000256" key="7">
    <source>
        <dbReference type="ARBA" id="ARBA00023242"/>
    </source>
</evidence>
<feature type="domain" description="DDE Tnp4" evidence="8">
    <location>
        <begin position="164"/>
        <end position="316"/>
    </location>
</feature>
<dbReference type="InterPro" id="IPR027806">
    <property type="entry name" value="HARBI1_dom"/>
</dbReference>
<keyword evidence="10" id="KW-1185">Reference proteome</keyword>
<dbReference type="InterPro" id="IPR045249">
    <property type="entry name" value="HARBI1-like"/>
</dbReference>
<dbReference type="GO" id="GO:0046872">
    <property type="term" value="F:metal ion binding"/>
    <property type="evidence" value="ECO:0007669"/>
    <property type="project" value="UniProtKB-KW"/>
</dbReference>
<organism evidence="9 10">
    <name type="scientific">Gouania willdenowi</name>
    <name type="common">Blunt-snouted clingfish</name>
    <name type="synonym">Lepadogaster willdenowi</name>
    <dbReference type="NCBI Taxonomy" id="441366"/>
    <lineage>
        <taxon>Eukaryota</taxon>
        <taxon>Metazoa</taxon>
        <taxon>Chordata</taxon>
        <taxon>Craniata</taxon>
        <taxon>Vertebrata</taxon>
        <taxon>Euteleostomi</taxon>
        <taxon>Actinopterygii</taxon>
        <taxon>Neopterygii</taxon>
        <taxon>Teleostei</taxon>
        <taxon>Neoteleostei</taxon>
        <taxon>Acanthomorphata</taxon>
        <taxon>Ovalentaria</taxon>
        <taxon>Blenniimorphae</taxon>
        <taxon>Blenniiformes</taxon>
        <taxon>Gobiesocoidei</taxon>
        <taxon>Gobiesocidae</taxon>
        <taxon>Gobiesocinae</taxon>
        <taxon>Gouania</taxon>
    </lineage>
</organism>
<dbReference type="AlphaFoldDB" id="A0A8C5G485"/>